<dbReference type="RefSeq" id="WP_049168061.1">
    <property type="nucleotide sequence ID" value="NZ_JASNVE010000011.1"/>
</dbReference>
<gene>
    <name evidence="4" type="ORF">QPX45_04515</name>
</gene>
<reference evidence="4 5" key="1">
    <citation type="submission" date="2023-05" db="EMBL/GenBank/DDBJ databases">
        <title>Metabolic capabilities are highly conserved among human nasal-associated Corynebacterium species in pangenomic analyses.</title>
        <authorList>
            <person name="Tran T.H."/>
            <person name="Roberts A.Q."/>
            <person name="Escapa I.F."/>
            <person name="Gao W."/>
            <person name="Conlan S."/>
            <person name="Kong H."/>
            <person name="Segre J.A."/>
            <person name="Kelly M.S."/>
            <person name="Lemon K.P."/>
        </authorList>
    </citation>
    <scope>NUCLEOTIDE SEQUENCE [LARGE SCALE GENOMIC DNA]</scope>
    <source>
        <strain evidence="4 5">KPL2811</strain>
    </source>
</reference>
<proteinExistence type="predicted"/>
<organism evidence="4 5">
    <name type="scientific">Corynebacterium propinquum</name>
    <dbReference type="NCBI Taxonomy" id="43769"/>
    <lineage>
        <taxon>Bacteria</taxon>
        <taxon>Bacillati</taxon>
        <taxon>Actinomycetota</taxon>
        <taxon>Actinomycetes</taxon>
        <taxon>Mycobacteriales</taxon>
        <taxon>Corynebacteriaceae</taxon>
        <taxon>Corynebacterium</taxon>
    </lineage>
</organism>
<keyword evidence="2" id="KW-0812">Transmembrane</keyword>
<evidence type="ECO:0000256" key="2">
    <source>
        <dbReference type="SAM" id="Phobius"/>
    </source>
</evidence>
<feature type="signal peptide" evidence="3">
    <location>
        <begin position="1"/>
        <end position="27"/>
    </location>
</feature>
<name>A0ABT7G1B2_9CORY</name>
<sequence length="797" mass="84252">MSRPAAFSALLLVAALPGVIAAPAAIAAPEPVPVSPEKSELWGLPHDPLADDDVSLSLSSLEEIASGASATTPVGVGEQLQAQFRIDNRSASELSDVQVTVRRADAVNSADEAQAALAHSDFPYWGNAVNLASVAPNSSTSASMDISTALADSPSLSITQPGAYPVLFTLTGFQDGDPVHLASERLVLRVEGPADEGFASDEFTADDFTVEDTVADNSTENTAENSPENSERGFSVIVPVSAQIDPVPGATGDDPLIVRSEDFTTQISAGGRLYELVEAYRNHDLGDAACMALDPAVVNMAARMTEGYYVNEQRPEINNEPVRLRDSWGADREPDLGDEGRGADAAREWLDMIRDVDCVLAMPWANTDLNAVQGTHDGWMLHEATDRGPELLQRVLGLESQPVLLPGNGYVSRETSYALGNLPEGAHALLADDAVPSAAAAIADPETNLRASTYDGALAAILNDTGASPVTAPYTPVEYRTGTAQASEHARDITAASMLRTAAQPAPGATTTIALLPALVEAPVAETLLSAAADVLAEPGVIPRPLDAAVGDNYVEQARAHEAAATAAETSGTASGSPYPDPSVFTDLEITQVRQQVRYINELMSIMRNDSDIALTRYEYTLALRRDMLVALSHHQRNTLDGYDAAVAATATRINANRAVLKELRESVSLAPPGNVYTRVSDSSPLLVVAKNQLPLPVTTQMAFDSPEGTRLNTPEQVSIPARGSITVSMTADIPADHGRTDIRLWLATPTGSGISQPVEITVNTRSDSVILYSVAAGLTLVLATAVALRVRRRRRN</sequence>
<feature type="compositionally biased region" description="Low complexity" evidence="1">
    <location>
        <begin position="563"/>
        <end position="577"/>
    </location>
</feature>
<evidence type="ECO:0000256" key="3">
    <source>
        <dbReference type="SAM" id="SignalP"/>
    </source>
</evidence>
<accession>A0ABT7G1B2</accession>
<comment type="caution">
    <text evidence="4">The sequence shown here is derived from an EMBL/GenBank/DDBJ whole genome shotgun (WGS) entry which is preliminary data.</text>
</comment>
<keyword evidence="3" id="KW-0732">Signal</keyword>
<evidence type="ECO:0000313" key="5">
    <source>
        <dbReference type="Proteomes" id="UP001243856"/>
    </source>
</evidence>
<protein>
    <recommendedName>
        <fullName evidence="6">Secreted protein</fullName>
    </recommendedName>
</protein>
<feature type="chain" id="PRO_5045213250" description="Secreted protein" evidence="3">
    <location>
        <begin position="28"/>
        <end position="797"/>
    </location>
</feature>
<dbReference type="Proteomes" id="UP001243856">
    <property type="component" value="Unassembled WGS sequence"/>
</dbReference>
<dbReference type="EMBL" id="JASNVK010000006">
    <property type="protein sequence ID" value="MDK4300514.1"/>
    <property type="molecule type" value="Genomic_DNA"/>
</dbReference>
<keyword evidence="2" id="KW-0472">Membrane</keyword>
<evidence type="ECO:0000256" key="1">
    <source>
        <dbReference type="SAM" id="MobiDB-lite"/>
    </source>
</evidence>
<evidence type="ECO:0000313" key="4">
    <source>
        <dbReference type="EMBL" id="MDK4300514.1"/>
    </source>
</evidence>
<evidence type="ECO:0008006" key="6">
    <source>
        <dbReference type="Google" id="ProtNLM"/>
    </source>
</evidence>
<keyword evidence="5" id="KW-1185">Reference proteome</keyword>
<feature type="region of interest" description="Disordered" evidence="1">
    <location>
        <begin position="561"/>
        <end position="581"/>
    </location>
</feature>
<keyword evidence="2" id="KW-1133">Transmembrane helix</keyword>
<feature type="transmembrane region" description="Helical" evidence="2">
    <location>
        <begin position="770"/>
        <end position="791"/>
    </location>
</feature>